<sequence>MFRYFPGHDGWSYHFAARIVNVCQMGGADFHRCHRVAERITVGDGDSWFREWNAAGEEREATAGAALARGRPITAREAYLHAHNYFRTAQFFLPGGDPRKTEAYVRCVACFHAALPFFDNPPERVTFPFEGSHLSGYYWRPLGAARQRHAAIAYLGGVDIIAEELWFFAARAMLERGFGVLCFDGPGMGEPLRVRGITARPDYEVAIAAAVDYLERRPDVDAQKIALVGQSMGGYYGGRGAAMEPRLRAAVLWGACYDMLDDIYDFWPAVRPQVEWVIGARDEADARETLKAFTLKGVLKNARCPVMVTHGEDDTLVSVKAAHKTFADLPGPKHLRIWTGAEGGGIHLMNDNRTDAVPYMLDWLREEVDRPRGATVFS</sequence>
<comment type="caution">
    <text evidence="2">The sequence shown here is derived from an EMBL/GenBank/DDBJ whole genome shotgun (WGS) entry which is preliminary data.</text>
</comment>
<dbReference type="InterPro" id="IPR001375">
    <property type="entry name" value="Peptidase_S9_cat"/>
</dbReference>
<dbReference type="SUPFAM" id="SSF53474">
    <property type="entry name" value="alpha/beta-Hydrolases"/>
    <property type="match status" value="1"/>
</dbReference>
<dbReference type="PANTHER" id="PTHR22946:SF12">
    <property type="entry name" value="CONIDIAL PIGMENT BIOSYNTHESIS PROTEIN AYG1 (AFU_ORTHOLOGUE AFUA_2G17550)"/>
    <property type="match status" value="1"/>
</dbReference>
<dbReference type="Gene3D" id="1.20.1440.110">
    <property type="entry name" value="acylaminoacyl peptidase"/>
    <property type="match status" value="1"/>
</dbReference>
<dbReference type="RefSeq" id="WP_272777540.1">
    <property type="nucleotide sequence ID" value="NZ_JAQQLI010000018.1"/>
</dbReference>
<dbReference type="Pfam" id="PF00326">
    <property type="entry name" value="Peptidase_S9"/>
    <property type="match status" value="1"/>
</dbReference>
<proteinExistence type="predicted"/>
<name>A0ABT5JAU0_RHOTP</name>
<accession>A0ABT5JAU0</accession>
<feature type="domain" description="Peptidase S9 prolyl oligopeptidase catalytic" evidence="1">
    <location>
        <begin position="174"/>
        <end position="366"/>
    </location>
</feature>
<reference evidence="2" key="2">
    <citation type="submission" date="2023-02" db="EMBL/GenBank/DDBJ databases">
        <authorList>
            <person name="Rayyan A."/>
            <person name="Meyer T."/>
            <person name="Kyndt J.A."/>
        </authorList>
    </citation>
    <scope>NUCLEOTIDE SEQUENCE</scope>
    <source>
        <strain evidence="2">DSM 9987</strain>
    </source>
</reference>
<dbReference type="InterPro" id="IPR029058">
    <property type="entry name" value="AB_hydrolase_fold"/>
</dbReference>
<evidence type="ECO:0000313" key="3">
    <source>
        <dbReference type="Proteomes" id="UP001165652"/>
    </source>
</evidence>
<dbReference type="EMBL" id="JAQQLI010000018">
    <property type="protein sequence ID" value="MDC7786668.1"/>
    <property type="molecule type" value="Genomic_DNA"/>
</dbReference>
<dbReference type="Gene3D" id="3.40.50.1820">
    <property type="entry name" value="alpha/beta hydrolase"/>
    <property type="match status" value="1"/>
</dbReference>
<organism evidence="2 3">
    <name type="scientific">Rhodoplanes tepidamans</name>
    <name type="common">Rhodoplanes cryptolactis</name>
    <dbReference type="NCBI Taxonomy" id="200616"/>
    <lineage>
        <taxon>Bacteria</taxon>
        <taxon>Pseudomonadati</taxon>
        <taxon>Pseudomonadota</taxon>
        <taxon>Alphaproteobacteria</taxon>
        <taxon>Hyphomicrobiales</taxon>
        <taxon>Nitrobacteraceae</taxon>
        <taxon>Rhodoplanes</taxon>
    </lineage>
</organism>
<evidence type="ECO:0000313" key="2">
    <source>
        <dbReference type="EMBL" id="MDC7786668.1"/>
    </source>
</evidence>
<dbReference type="PANTHER" id="PTHR22946">
    <property type="entry name" value="DIENELACTONE HYDROLASE DOMAIN-CONTAINING PROTEIN-RELATED"/>
    <property type="match status" value="1"/>
</dbReference>
<dbReference type="Proteomes" id="UP001165652">
    <property type="component" value="Unassembled WGS sequence"/>
</dbReference>
<keyword evidence="3" id="KW-1185">Reference proteome</keyword>
<evidence type="ECO:0000259" key="1">
    <source>
        <dbReference type="Pfam" id="PF00326"/>
    </source>
</evidence>
<gene>
    <name evidence="2" type="ORF">PQJ73_13320</name>
</gene>
<protein>
    <submittedName>
        <fullName evidence="2">Prolyl oligopeptidase family serine peptidase</fullName>
    </submittedName>
</protein>
<reference evidence="2" key="1">
    <citation type="journal article" date="2023" name="Microbiol Resour">
        <title>Genome Sequences of Rhodoplanes serenus and Two Thermotolerant Strains, Rhodoplanes tepidamans and 'Rhodoplanes cryptolactis,' Further Refine the Genus.</title>
        <authorList>
            <person name="Rayyan A.A."/>
            <person name="Kyndt J.A."/>
        </authorList>
    </citation>
    <scope>NUCLEOTIDE SEQUENCE</scope>
    <source>
        <strain evidence="2">DSM 9987</strain>
    </source>
</reference>
<dbReference type="InterPro" id="IPR050261">
    <property type="entry name" value="FrsA_esterase"/>
</dbReference>